<dbReference type="PANTHER" id="PTHR20883">
    <property type="entry name" value="PHYTANOYL-COA DIOXYGENASE DOMAIN CONTAINING 1"/>
    <property type="match status" value="1"/>
</dbReference>
<dbReference type="Pfam" id="PF05721">
    <property type="entry name" value="PhyH"/>
    <property type="match status" value="1"/>
</dbReference>
<sequence length="247" mass="28519">MSLILNQEVAAYQENGYHLHKKQLFSKEKQARLNEIFEEQLAQKGSKLSDELDTPHFRDERLLEFLLSDEVLDLVEPFIGPNIALWSSHFICKDPFVGRATPWHEDSAYWKNRVDGFDQIITVWLAMDRSNKENGCMRVIPGTHRNGFSEYEAVDGVKNTFDTQIKHVDDSQAVYFELEPGECSLHDSRIIHGAAANTSPYRRCGYTMRYFSTNIKVLQDTDHRGEEFKIWLARGKDLAGNKYANVK</sequence>
<dbReference type="GO" id="GO:0005506">
    <property type="term" value="F:iron ion binding"/>
    <property type="evidence" value="ECO:0007669"/>
    <property type="project" value="UniProtKB-ARBA"/>
</dbReference>
<protein>
    <submittedName>
        <fullName evidence="1">Phytanoyl-CoA dioxygenase family protein</fullName>
    </submittedName>
</protein>
<reference evidence="1 2" key="1">
    <citation type="submission" date="2018-12" db="EMBL/GenBank/DDBJ databases">
        <title>Bacillus ochoae sp. nov., Paenibacillus whitsoniae sp. nov., Paenibacillus spiritus sp. nov. Isolated from the Mars Exploration Rover during spacecraft assembly.</title>
        <authorList>
            <person name="Seuylemezian A."/>
            <person name="Vaishampayan P."/>
        </authorList>
    </citation>
    <scope>NUCLEOTIDE SEQUENCE [LARGE SCALE GENOMIC DNA]</scope>
    <source>
        <strain evidence="1 2">MER 54</strain>
    </source>
</reference>
<dbReference type="Proteomes" id="UP000276128">
    <property type="component" value="Unassembled WGS sequence"/>
</dbReference>
<evidence type="ECO:0000313" key="2">
    <source>
        <dbReference type="Proteomes" id="UP000276128"/>
    </source>
</evidence>
<dbReference type="InterPro" id="IPR008775">
    <property type="entry name" value="Phytyl_CoA_dOase-like"/>
</dbReference>
<comment type="caution">
    <text evidence="1">The sequence shown here is derived from an EMBL/GenBank/DDBJ whole genome shotgun (WGS) entry which is preliminary data.</text>
</comment>
<organism evidence="1 2">
    <name type="scientific">Paenibacillus whitsoniae</name>
    <dbReference type="NCBI Taxonomy" id="2496558"/>
    <lineage>
        <taxon>Bacteria</taxon>
        <taxon>Bacillati</taxon>
        <taxon>Bacillota</taxon>
        <taxon>Bacilli</taxon>
        <taxon>Bacillales</taxon>
        <taxon>Paenibacillaceae</taxon>
        <taxon>Paenibacillus</taxon>
    </lineage>
</organism>
<gene>
    <name evidence="1" type="ORF">EJQ19_12510</name>
</gene>
<proteinExistence type="predicted"/>
<dbReference type="PANTHER" id="PTHR20883:SF48">
    <property type="entry name" value="ECTOINE DIOXYGENASE"/>
    <property type="match status" value="1"/>
</dbReference>
<keyword evidence="1" id="KW-0560">Oxidoreductase</keyword>
<evidence type="ECO:0000313" key="1">
    <source>
        <dbReference type="EMBL" id="RTE09200.1"/>
    </source>
</evidence>
<dbReference type="OrthoDB" id="9814777at2"/>
<dbReference type="Gene3D" id="2.60.120.620">
    <property type="entry name" value="q2cbj1_9rhob like domain"/>
    <property type="match status" value="1"/>
</dbReference>
<dbReference type="EMBL" id="RXHU01000034">
    <property type="protein sequence ID" value="RTE09200.1"/>
    <property type="molecule type" value="Genomic_DNA"/>
</dbReference>
<dbReference type="SUPFAM" id="SSF51197">
    <property type="entry name" value="Clavaminate synthase-like"/>
    <property type="match status" value="1"/>
</dbReference>
<keyword evidence="1" id="KW-0223">Dioxygenase</keyword>
<dbReference type="GO" id="GO:0016706">
    <property type="term" value="F:2-oxoglutarate-dependent dioxygenase activity"/>
    <property type="evidence" value="ECO:0007669"/>
    <property type="project" value="UniProtKB-ARBA"/>
</dbReference>
<name>A0A3S0BLB6_9BACL</name>
<keyword evidence="2" id="KW-1185">Reference proteome</keyword>
<dbReference type="AlphaFoldDB" id="A0A3S0BLB6"/>
<dbReference type="RefSeq" id="WP_126141564.1">
    <property type="nucleotide sequence ID" value="NZ_RXHU01000034.1"/>
</dbReference>
<accession>A0A3S0BLB6</accession>